<gene>
    <name evidence="2" type="ORF">CJ030_MR5G023973</name>
</gene>
<keyword evidence="3" id="KW-1185">Reference proteome</keyword>
<dbReference type="InterPro" id="IPR039299">
    <property type="entry name" value="SEOA"/>
</dbReference>
<feature type="domain" description="Sieve element occlusion C-terminal" evidence="1">
    <location>
        <begin position="76"/>
        <end position="140"/>
    </location>
</feature>
<proteinExistence type="predicted"/>
<evidence type="ECO:0000313" key="3">
    <source>
        <dbReference type="Proteomes" id="UP000516437"/>
    </source>
</evidence>
<sequence>MPWYIVQYFSPIAGIKFVKEEWNFKNKPIVVVMNPQGRVEHPNALHLIRVWGMKAFPFTKAAEQAVTIRDDVMVDIMDGINPRSPVVIKEDKFIFFYGGKDNDWIQQFTKKATVLANDPVMKEARIFIELFCIGKDDKGEDDVGILGRFWNKMESFFYSRLRRRPNGHLDTGNPKAD</sequence>
<protein>
    <recommendedName>
        <fullName evidence="1">Sieve element occlusion C-terminal domain-containing protein</fullName>
    </recommendedName>
</protein>
<dbReference type="EMBL" id="RXIC02000023">
    <property type="protein sequence ID" value="KAB1212431.1"/>
    <property type="molecule type" value="Genomic_DNA"/>
</dbReference>
<evidence type="ECO:0000313" key="2">
    <source>
        <dbReference type="EMBL" id="KAB1212431.1"/>
    </source>
</evidence>
<name>A0A6A1VI33_9ROSI</name>
<dbReference type="PANTHER" id="PTHR33232:SF18">
    <property type="entry name" value="PROTEIN SIEVE ELEMENT OCCLUSION B-LIKE"/>
    <property type="match status" value="1"/>
</dbReference>
<dbReference type="PANTHER" id="PTHR33232">
    <property type="entry name" value="PROTEIN SIEVE ELEMENT OCCLUSION B-LIKE"/>
    <property type="match status" value="1"/>
</dbReference>
<reference evidence="2 3" key="1">
    <citation type="journal article" date="2019" name="Plant Biotechnol. J.">
        <title>The red bayberry genome and genetic basis of sex determination.</title>
        <authorList>
            <person name="Jia H.M."/>
            <person name="Jia H.J."/>
            <person name="Cai Q.L."/>
            <person name="Wang Y."/>
            <person name="Zhao H.B."/>
            <person name="Yang W.F."/>
            <person name="Wang G.Y."/>
            <person name="Li Y.H."/>
            <person name="Zhan D.L."/>
            <person name="Shen Y.T."/>
            <person name="Niu Q.F."/>
            <person name="Chang L."/>
            <person name="Qiu J."/>
            <person name="Zhao L."/>
            <person name="Xie H.B."/>
            <person name="Fu W.Y."/>
            <person name="Jin J."/>
            <person name="Li X.W."/>
            <person name="Jiao Y."/>
            <person name="Zhou C.C."/>
            <person name="Tu T."/>
            <person name="Chai C.Y."/>
            <person name="Gao J.L."/>
            <person name="Fan L.J."/>
            <person name="van de Weg E."/>
            <person name="Wang J.Y."/>
            <person name="Gao Z.S."/>
        </authorList>
    </citation>
    <scope>NUCLEOTIDE SEQUENCE [LARGE SCALE GENOMIC DNA]</scope>
    <source>
        <tissue evidence="2">Leaves</tissue>
    </source>
</reference>
<organism evidence="2 3">
    <name type="scientific">Morella rubra</name>
    <name type="common">Chinese bayberry</name>
    <dbReference type="NCBI Taxonomy" id="262757"/>
    <lineage>
        <taxon>Eukaryota</taxon>
        <taxon>Viridiplantae</taxon>
        <taxon>Streptophyta</taxon>
        <taxon>Embryophyta</taxon>
        <taxon>Tracheophyta</taxon>
        <taxon>Spermatophyta</taxon>
        <taxon>Magnoliopsida</taxon>
        <taxon>eudicotyledons</taxon>
        <taxon>Gunneridae</taxon>
        <taxon>Pentapetalae</taxon>
        <taxon>rosids</taxon>
        <taxon>fabids</taxon>
        <taxon>Fagales</taxon>
        <taxon>Myricaceae</taxon>
        <taxon>Morella</taxon>
    </lineage>
</organism>
<evidence type="ECO:0000259" key="1">
    <source>
        <dbReference type="Pfam" id="PF14577"/>
    </source>
</evidence>
<dbReference type="GO" id="GO:0010088">
    <property type="term" value="P:phloem development"/>
    <property type="evidence" value="ECO:0007669"/>
    <property type="project" value="InterPro"/>
</dbReference>
<comment type="caution">
    <text evidence="2">The sequence shown here is derived from an EMBL/GenBank/DDBJ whole genome shotgun (WGS) entry which is preliminary data.</text>
</comment>
<dbReference type="InterPro" id="IPR027944">
    <property type="entry name" value="SEO_C"/>
</dbReference>
<accession>A0A6A1VI33</accession>
<dbReference type="OrthoDB" id="1714285at2759"/>
<dbReference type="AlphaFoldDB" id="A0A6A1VI33"/>
<dbReference type="Proteomes" id="UP000516437">
    <property type="component" value="Chromosome 5"/>
</dbReference>
<dbReference type="Pfam" id="PF14577">
    <property type="entry name" value="SEO_C"/>
    <property type="match status" value="1"/>
</dbReference>